<evidence type="ECO:0000256" key="8">
    <source>
        <dbReference type="RuleBase" id="RU000461"/>
    </source>
</evidence>
<dbReference type="GO" id="GO:0036199">
    <property type="term" value="F:cholest-4-en-3-one 26-monooxygenase activity"/>
    <property type="evidence" value="ECO:0007669"/>
    <property type="project" value="TreeGrafter"/>
</dbReference>
<reference evidence="10" key="1">
    <citation type="submission" date="2017-06" db="EMBL/GenBank/DDBJ databases">
        <title>Complete Genome Sequence of Mycobacterium shigaense.</title>
        <authorList>
            <person name="Fukano H."/>
            <person name="Yoshida M."/>
            <person name="Kazumi Y."/>
            <person name="Ogura Y."/>
            <person name="Mitarai S."/>
            <person name="Hayashi T."/>
            <person name="Hoshino Y."/>
        </authorList>
    </citation>
    <scope>NUCLEOTIDE SEQUENCE [LARGE SCALE GENOMIC DNA]</scope>
    <source>
        <strain evidence="10">UN-152</strain>
    </source>
</reference>
<dbReference type="KEGG" id="mshg:MSG_00557"/>
<organism evidence="9 10">
    <name type="scientific">Mycobacterium shigaense</name>
    <dbReference type="NCBI Taxonomy" id="722731"/>
    <lineage>
        <taxon>Bacteria</taxon>
        <taxon>Bacillati</taxon>
        <taxon>Actinomycetota</taxon>
        <taxon>Actinomycetes</taxon>
        <taxon>Mycobacteriales</taxon>
        <taxon>Mycobacteriaceae</taxon>
        <taxon>Mycobacterium</taxon>
        <taxon>Mycobacterium simiae complex</taxon>
    </lineage>
</organism>
<dbReference type="EMBL" id="AP018164">
    <property type="protein sequence ID" value="BAX90721.1"/>
    <property type="molecule type" value="Genomic_DNA"/>
</dbReference>
<dbReference type="GO" id="GO:0005506">
    <property type="term" value="F:iron ion binding"/>
    <property type="evidence" value="ECO:0007669"/>
    <property type="project" value="InterPro"/>
</dbReference>
<evidence type="ECO:0000256" key="2">
    <source>
        <dbReference type="ARBA" id="ARBA00010617"/>
    </source>
</evidence>
<evidence type="ECO:0000313" key="10">
    <source>
        <dbReference type="Proteomes" id="UP000217736"/>
    </source>
</evidence>
<accession>A0A1Z4ECM0</accession>
<evidence type="ECO:0000256" key="1">
    <source>
        <dbReference type="ARBA" id="ARBA00001971"/>
    </source>
</evidence>
<keyword evidence="7 8" id="KW-0503">Monooxygenase</keyword>
<dbReference type="InterPro" id="IPR002397">
    <property type="entry name" value="Cyt_P450_B"/>
</dbReference>
<dbReference type="GO" id="GO:0008395">
    <property type="term" value="F:steroid hydroxylase activity"/>
    <property type="evidence" value="ECO:0007669"/>
    <property type="project" value="TreeGrafter"/>
</dbReference>
<comment type="cofactor">
    <cofactor evidence="1">
        <name>heme</name>
        <dbReference type="ChEBI" id="CHEBI:30413"/>
    </cofactor>
</comment>
<dbReference type="SUPFAM" id="SSF48264">
    <property type="entry name" value="Cytochrome P450"/>
    <property type="match status" value="1"/>
</dbReference>
<dbReference type="Gene3D" id="1.10.630.10">
    <property type="entry name" value="Cytochrome P450"/>
    <property type="match status" value="1"/>
</dbReference>
<dbReference type="GO" id="GO:0006707">
    <property type="term" value="P:cholesterol catabolic process"/>
    <property type="evidence" value="ECO:0007669"/>
    <property type="project" value="TreeGrafter"/>
</dbReference>
<dbReference type="PANTHER" id="PTHR46696">
    <property type="entry name" value="P450, PUTATIVE (EUROFUNG)-RELATED"/>
    <property type="match status" value="1"/>
</dbReference>
<evidence type="ECO:0000256" key="7">
    <source>
        <dbReference type="ARBA" id="ARBA00023033"/>
    </source>
</evidence>
<keyword evidence="10" id="KW-1185">Reference proteome</keyword>
<name>A0A1Z4ECM0_9MYCO</name>
<dbReference type="GO" id="GO:0020037">
    <property type="term" value="F:heme binding"/>
    <property type="evidence" value="ECO:0007669"/>
    <property type="project" value="InterPro"/>
</dbReference>
<dbReference type="Pfam" id="PF00067">
    <property type="entry name" value="p450"/>
    <property type="match status" value="1"/>
</dbReference>
<keyword evidence="6 8" id="KW-0408">Iron</keyword>
<protein>
    <submittedName>
        <fullName evidence="9">Putative cytochrome P450 128</fullName>
    </submittedName>
</protein>
<dbReference type="InterPro" id="IPR036396">
    <property type="entry name" value="Cyt_P450_sf"/>
</dbReference>
<evidence type="ECO:0000256" key="4">
    <source>
        <dbReference type="ARBA" id="ARBA00022723"/>
    </source>
</evidence>
<evidence type="ECO:0000313" key="9">
    <source>
        <dbReference type="EMBL" id="BAX90721.1"/>
    </source>
</evidence>
<keyword evidence="5 8" id="KW-0560">Oxidoreductase</keyword>
<keyword evidence="4 8" id="KW-0479">Metal-binding</keyword>
<evidence type="ECO:0000256" key="3">
    <source>
        <dbReference type="ARBA" id="ARBA00022617"/>
    </source>
</evidence>
<dbReference type="PROSITE" id="PS00086">
    <property type="entry name" value="CYTOCHROME_P450"/>
    <property type="match status" value="1"/>
</dbReference>
<dbReference type="FunFam" id="1.10.630.10:FF:000018">
    <property type="entry name" value="Cytochrome P450 monooxygenase"/>
    <property type="match status" value="1"/>
</dbReference>
<evidence type="ECO:0000256" key="6">
    <source>
        <dbReference type="ARBA" id="ARBA00023004"/>
    </source>
</evidence>
<dbReference type="Proteomes" id="UP000217736">
    <property type="component" value="Chromosome"/>
</dbReference>
<gene>
    <name evidence="9" type="primary">cyp128</name>
    <name evidence="9" type="ORF">MSG_00557</name>
</gene>
<evidence type="ECO:0000256" key="5">
    <source>
        <dbReference type="ARBA" id="ARBA00023002"/>
    </source>
</evidence>
<dbReference type="InterPro" id="IPR001128">
    <property type="entry name" value="Cyt_P450"/>
</dbReference>
<dbReference type="PRINTS" id="PR00359">
    <property type="entry name" value="BP450"/>
</dbReference>
<dbReference type="AlphaFoldDB" id="A0A1Z4ECM0"/>
<sequence length="439" mass="47856">MKRDAQLARVSAPMVAKVLALTTAKKARTKLAGAHADRHVQLTAFDPLDPAIAADPYPYYRELLAGERVHYNPRRDAYILSRYADVRAAARDHEVLSSARGVTFSQGSPPFLPTSDQPEHTRMRKQLSPGMTRSALESWRPLVERLAQEVVGNLLTKTTADVVATVATPMTMRTITNVLGVAGADVEAFRKLSSQAIRITDVNFSVPGLVSLVQGITGFRRLRALFTHRRDNGTLRDATVLGRLAAHAEQGRLSDSELSLFAVLLMVAGFETSANMISTLFLTLANHPDQLELLAQRPELIGPAIEEQLRLMSPVQNICRTTRADYRVGEVVIPAGSLVLLAWGAANRDPRQFEDPDVFRVDRNPAGHLAFGTGIHGCPGAHLARMEGQAVLREIVANIGRIDVIEPPAWTTNANLRGLARLRVAVAPRVAAPSLSPVR</sequence>
<dbReference type="InterPro" id="IPR017972">
    <property type="entry name" value="Cyt_P450_CS"/>
</dbReference>
<dbReference type="PANTHER" id="PTHR46696:SF4">
    <property type="entry name" value="BIOTIN BIOSYNTHESIS CYTOCHROME P450"/>
    <property type="match status" value="1"/>
</dbReference>
<keyword evidence="3 8" id="KW-0349">Heme</keyword>
<proteinExistence type="inferred from homology"/>
<comment type="similarity">
    <text evidence="2 8">Belongs to the cytochrome P450 family.</text>
</comment>